<name>A0ABP4CCI4_9ACTN</name>
<reference evidence="5" key="1">
    <citation type="journal article" date="2019" name="Int. J. Syst. Evol. Microbiol.">
        <title>The Global Catalogue of Microorganisms (GCM) 10K type strain sequencing project: providing services to taxonomists for standard genome sequencing and annotation.</title>
        <authorList>
            <consortium name="The Broad Institute Genomics Platform"/>
            <consortium name="The Broad Institute Genome Sequencing Center for Infectious Disease"/>
            <person name="Wu L."/>
            <person name="Ma J."/>
        </authorList>
    </citation>
    <scope>NUCLEOTIDE SEQUENCE [LARGE SCALE GENOMIC DNA]</scope>
    <source>
        <strain evidence="5">JCM 10696</strain>
    </source>
</reference>
<keyword evidence="3" id="KW-0732">Signal</keyword>
<gene>
    <name evidence="4" type="ORF">GCM10009550_67090</name>
</gene>
<sequence>MLPGRPPVRRLGAASLALSAGVLLVFAAPAPTAAAEPKKCVKGHDPQSSIKDIECQFHNNVETIKNKIDEANGKKTEKPEKPADDSGSKPDEAKGDKGTAKPEKPRKPRQSTAPRGGTPITPQTSVRAPSTFTVQPPKDTPAAPRESAADALPEQPQVADAPQAETPVLALPETRMVEPVAAVRPLEGDSARAMWAAGASAGITAVVMGQFSLIGARLRRRARQGR</sequence>
<evidence type="ECO:0000313" key="5">
    <source>
        <dbReference type="Proteomes" id="UP001500665"/>
    </source>
</evidence>
<evidence type="ECO:0000256" key="2">
    <source>
        <dbReference type="SAM" id="Phobius"/>
    </source>
</evidence>
<feature type="signal peptide" evidence="3">
    <location>
        <begin position="1"/>
        <end position="27"/>
    </location>
</feature>
<feature type="transmembrane region" description="Helical" evidence="2">
    <location>
        <begin position="193"/>
        <end position="216"/>
    </location>
</feature>
<dbReference type="RefSeq" id="WP_344245769.1">
    <property type="nucleotide sequence ID" value="NZ_BAAAHH010000040.1"/>
</dbReference>
<evidence type="ECO:0000313" key="4">
    <source>
        <dbReference type="EMBL" id="GAA0965890.1"/>
    </source>
</evidence>
<feature type="compositionally biased region" description="Polar residues" evidence="1">
    <location>
        <begin position="120"/>
        <end position="134"/>
    </location>
</feature>
<evidence type="ECO:0000256" key="3">
    <source>
        <dbReference type="SAM" id="SignalP"/>
    </source>
</evidence>
<evidence type="ECO:0000256" key="1">
    <source>
        <dbReference type="SAM" id="MobiDB-lite"/>
    </source>
</evidence>
<organism evidence="4 5">
    <name type="scientific">Actinocorallia libanotica</name>
    <dbReference type="NCBI Taxonomy" id="46162"/>
    <lineage>
        <taxon>Bacteria</taxon>
        <taxon>Bacillati</taxon>
        <taxon>Actinomycetota</taxon>
        <taxon>Actinomycetes</taxon>
        <taxon>Streptosporangiales</taxon>
        <taxon>Thermomonosporaceae</taxon>
        <taxon>Actinocorallia</taxon>
    </lineage>
</organism>
<comment type="caution">
    <text evidence="4">The sequence shown here is derived from an EMBL/GenBank/DDBJ whole genome shotgun (WGS) entry which is preliminary data.</text>
</comment>
<feature type="compositionally biased region" description="Basic and acidic residues" evidence="1">
    <location>
        <begin position="65"/>
        <end position="105"/>
    </location>
</feature>
<protein>
    <submittedName>
        <fullName evidence="4">Uncharacterized protein</fullName>
    </submittedName>
</protein>
<feature type="region of interest" description="Disordered" evidence="1">
    <location>
        <begin position="65"/>
        <end position="165"/>
    </location>
</feature>
<keyword evidence="2" id="KW-1133">Transmembrane helix</keyword>
<dbReference type="Proteomes" id="UP001500665">
    <property type="component" value="Unassembled WGS sequence"/>
</dbReference>
<accession>A0ABP4CCI4</accession>
<keyword evidence="2" id="KW-0472">Membrane</keyword>
<proteinExistence type="predicted"/>
<dbReference type="EMBL" id="BAAAHH010000040">
    <property type="protein sequence ID" value="GAA0965890.1"/>
    <property type="molecule type" value="Genomic_DNA"/>
</dbReference>
<feature type="chain" id="PRO_5045081866" evidence="3">
    <location>
        <begin position="28"/>
        <end position="226"/>
    </location>
</feature>
<keyword evidence="2" id="KW-0812">Transmembrane</keyword>
<keyword evidence="5" id="KW-1185">Reference proteome</keyword>